<name>A0A3E4UKY5_BACSE</name>
<dbReference type="InterPro" id="IPR034154">
    <property type="entry name" value="TOPRIM_DnaG/twinkle"/>
</dbReference>
<sequence length="534" mass="60916">MDFNDYRAKITIAEMAEYLGYTKISGPNAKYLEYTLGSRQMPEDKIIIYPNGKAYFSCKGDIKDKGDLTKFVLYRLDKFTNCTQTGYKGVNEVLSKYLGSDLKVATPTKNNITQSKNTVFDINKYSPRPLTETTATYLNKKRYLSRKTIEDFSSRLLIYSVGSKDNAGFPFRKPGQMEITNFEMRNYDPAQNINFKGFCIGGDKSNSCWIANFVPFDKVTEIYLFESAIDAMSFYEINHFNKNTTCAFISIGGNVTQSQIMSIKSLFPNVKWNCCFDNDGAGNGFDIATAYYLKGDDCKAFSRTVPGDNFKTIFISFPNGQTQSWKEEEFSSSHYLSSMKMENTINIIKTPKCKDWNDLLRYYKHFDLNLGPGMKFIPAIEDTVSQLNLRGYHLLADMFQINGKELIQSLIQRSTYCLSAPLAETNAYKLIVDCNVFMGIDTMVPIPNNLHIFDKTTQKTVSASAINEYLKKECINIFRDLNANDFKNLLEKQVLTYTKGNIERSFERILSPTGWGLKEYTPLKKKDINLGVEI</sequence>
<accession>A0A3E4UKY5</accession>
<evidence type="ECO:0000313" key="2">
    <source>
        <dbReference type="EMBL" id="RGM11223.1"/>
    </source>
</evidence>
<dbReference type="EMBL" id="QSSV01000019">
    <property type="protein sequence ID" value="RGM11223.1"/>
    <property type="molecule type" value="Genomic_DNA"/>
</dbReference>
<dbReference type="AlphaFoldDB" id="A0A3E4UKY5"/>
<evidence type="ECO:0000259" key="1">
    <source>
        <dbReference type="Pfam" id="PF13154"/>
    </source>
</evidence>
<proteinExistence type="predicted"/>
<comment type="caution">
    <text evidence="2">The sequence shown here is derived from an EMBL/GenBank/DDBJ whole genome shotgun (WGS) entry which is preliminary data.</text>
</comment>
<organism evidence="2 3">
    <name type="scientific">Bacteroides stercoris</name>
    <dbReference type="NCBI Taxonomy" id="46506"/>
    <lineage>
        <taxon>Bacteria</taxon>
        <taxon>Pseudomonadati</taxon>
        <taxon>Bacteroidota</taxon>
        <taxon>Bacteroidia</taxon>
        <taxon>Bacteroidales</taxon>
        <taxon>Bacteroidaceae</taxon>
        <taxon>Bacteroides</taxon>
    </lineage>
</organism>
<dbReference type="CDD" id="cd01029">
    <property type="entry name" value="TOPRIM_primases"/>
    <property type="match status" value="1"/>
</dbReference>
<reference evidence="2 3" key="1">
    <citation type="submission" date="2018-08" db="EMBL/GenBank/DDBJ databases">
        <title>A genome reference for cultivated species of the human gut microbiota.</title>
        <authorList>
            <person name="Zou Y."/>
            <person name="Xue W."/>
            <person name="Luo G."/>
        </authorList>
    </citation>
    <scope>NUCLEOTIDE SEQUENCE [LARGE SCALE GENOMIC DNA]</scope>
    <source>
        <strain evidence="2 3">TF03-6</strain>
    </source>
</reference>
<evidence type="ECO:0000313" key="3">
    <source>
        <dbReference type="Proteomes" id="UP000261223"/>
    </source>
</evidence>
<dbReference type="InterPro" id="IPR025054">
    <property type="entry name" value="DUF3991"/>
</dbReference>
<dbReference type="SUPFAM" id="SSF56731">
    <property type="entry name" value="DNA primase core"/>
    <property type="match status" value="1"/>
</dbReference>
<dbReference type="Pfam" id="PF13154">
    <property type="entry name" value="DUF3991"/>
    <property type="match status" value="1"/>
</dbReference>
<dbReference type="Proteomes" id="UP000261223">
    <property type="component" value="Unassembled WGS sequence"/>
</dbReference>
<dbReference type="RefSeq" id="WP_117742225.1">
    <property type="nucleotide sequence ID" value="NZ_QSSV01000019.1"/>
</dbReference>
<feature type="domain" description="DUF3991" evidence="1">
    <location>
        <begin position="136"/>
        <end position="205"/>
    </location>
</feature>
<dbReference type="Pfam" id="PF13155">
    <property type="entry name" value="Toprim_2"/>
    <property type="match status" value="1"/>
</dbReference>
<protein>
    <submittedName>
        <fullName evidence="2">DUF3991 domain-containing protein</fullName>
    </submittedName>
</protein>
<dbReference type="Gene3D" id="3.40.1360.10">
    <property type="match status" value="1"/>
</dbReference>
<gene>
    <name evidence="2" type="ORF">DXC34_13810</name>
</gene>